<name>A0A4R9BWR9_9MICO</name>
<proteinExistence type="predicted"/>
<accession>A0A4R9BWR9</accession>
<reference evidence="1 2" key="1">
    <citation type="submission" date="2019-03" db="EMBL/GenBank/DDBJ databases">
        <title>Genomics of glacier-inhabiting Cryobacterium strains.</title>
        <authorList>
            <person name="Liu Q."/>
            <person name="Xin Y.-H."/>
        </authorList>
    </citation>
    <scope>NUCLEOTIDE SEQUENCE [LARGE SCALE GENOMIC DNA]</scope>
    <source>
        <strain evidence="1 2">Sr59</strain>
    </source>
</reference>
<dbReference type="EMBL" id="SOHM01000009">
    <property type="protein sequence ID" value="TFD93062.1"/>
    <property type="molecule type" value="Genomic_DNA"/>
</dbReference>
<evidence type="ECO:0000313" key="2">
    <source>
        <dbReference type="Proteomes" id="UP000298468"/>
    </source>
</evidence>
<dbReference type="RefSeq" id="WP_134639936.1">
    <property type="nucleotide sequence ID" value="NZ_SOHM01000009.1"/>
</dbReference>
<comment type="caution">
    <text evidence="1">The sequence shown here is derived from an EMBL/GenBank/DDBJ whole genome shotgun (WGS) entry which is preliminary data.</text>
</comment>
<keyword evidence="2" id="KW-1185">Reference proteome</keyword>
<evidence type="ECO:0000313" key="1">
    <source>
        <dbReference type="EMBL" id="TFD93062.1"/>
    </source>
</evidence>
<gene>
    <name evidence="1" type="ORF">E3T61_05705</name>
</gene>
<sequence length="86" mass="9810">MTENGIRSNTINKRIGEHLSVEQMHCLTSIPAFGLSEHSIREAQQSIASAYLGRARKLCELCEVNWPSELELATRKLLQRELKMGW</sequence>
<dbReference type="AlphaFoldDB" id="A0A4R9BWR9"/>
<protein>
    <submittedName>
        <fullName evidence="1">Uncharacterized protein</fullName>
    </submittedName>
</protein>
<dbReference type="OrthoDB" id="7375008at2"/>
<dbReference type="Proteomes" id="UP000298468">
    <property type="component" value="Unassembled WGS sequence"/>
</dbReference>
<organism evidence="1 2">
    <name type="scientific">Cryobacterium lactosi</name>
    <dbReference type="NCBI Taxonomy" id="1259202"/>
    <lineage>
        <taxon>Bacteria</taxon>
        <taxon>Bacillati</taxon>
        <taxon>Actinomycetota</taxon>
        <taxon>Actinomycetes</taxon>
        <taxon>Micrococcales</taxon>
        <taxon>Microbacteriaceae</taxon>
        <taxon>Cryobacterium</taxon>
    </lineage>
</organism>